<dbReference type="Proteomes" id="UP001530315">
    <property type="component" value="Unassembled WGS sequence"/>
</dbReference>
<keyword evidence="2" id="KW-1185">Reference proteome</keyword>
<organism evidence="1 2">
    <name type="scientific">Stephanodiscus triporus</name>
    <dbReference type="NCBI Taxonomy" id="2934178"/>
    <lineage>
        <taxon>Eukaryota</taxon>
        <taxon>Sar</taxon>
        <taxon>Stramenopiles</taxon>
        <taxon>Ochrophyta</taxon>
        <taxon>Bacillariophyta</taxon>
        <taxon>Coscinodiscophyceae</taxon>
        <taxon>Thalassiosirophycidae</taxon>
        <taxon>Stephanodiscales</taxon>
        <taxon>Stephanodiscaceae</taxon>
        <taxon>Stephanodiscus</taxon>
    </lineage>
</organism>
<evidence type="ECO:0000313" key="1">
    <source>
        <dbReference type="EMBL" id="KAL3766734.1"/>
    </source>
</evidence>
<sequence>MIVLPVMPGGEFVPGLNAIVLYECRHETCADDIGRNTDKEIRIKMHYRHISTMIRWLLRRHCMGTIIIVPHYWQIRGGRDARFTLPWNTCAIWDVNKLALT</sequence>
<name>A0ABD3MS77_9STRA</name>
<proteinExistence type="predicted"/>
<comment type="caution">
    <text evidence="1">The sequence shown here is derived from an EMBL/GenBank/DDBJ whole genome shotgun (WGS) entry which is preliminary data.</text>
</comment>
<accession>A0ABD3MS77</accession>
<gene>
    <name evidence="1" type="ORF">ACHAW5_002200</name>
</gene>
<reference evidence="1 2" key="1">
    <citation type="submission" date="2024-10" db="EMBL/GenBank/DDBJ databases">
        <title>Updated reference genomes for cyclostephanoid diatoms.</title>
        <authorList>
            <person name="Roberts W.R."/>
            <person name="Alverson A.J."/>
        </authorList>
    </citation>
    <scope>NUCLEOTIDE SEQUENCE [LARGE SCALE GENOMIC DNA]</scope>
    <source>
        <strain evidence="1 2">AJA276-08</strain>
    </source>
</reference>
<protein>
    <submittedName>
        <fullName evidence="1">Uncharacterized protein</fullName>
    </submittedName>
</protein>
<dbReference type="AlphaFoldDB" id="A0ABD3MS77"/>
<evidence type="ECO:0000313" key="2">
    <source>
        <dbReference type="Proteomes" id="UP001530315"/>
    </source>
</evidence>
<dbReference type="EMBL" id="JALLAZ020001723">
    <property type="protein sequence ID" value="KAL3766734.1"/>
    <property type="molecule type" value="Genomic_DNA"/>
</dbReference>